<dbReference type="Gene3D" id="4.10.240.10">
    <property type="entry name" value="Zn(2)-C6 fungal-type DNA-binding domain"/>
    <property type="match status" value="1"/>
</dbReference>
<dbReference type="Proteomes" id="UP000799302">
    <property type="component" value="Unassembled WGS sequence"/>
</dbReference>
<reference evidence="5" key="1">
    <citation type="journal article" date="2020" name="Stud. Mycol.">
        <title>101 Dothideomycetes genomes: a test case for predicting lifestyles and emergence of pathogens.</title>
        <authorList>
            <person name="Haridas S."/>
            <person name="Albert R."/>
            <person name="Binder M."/>
            <person name="Bloem J."/>
            <person name="Labutti K."/>
            <person name="Salamov A."/>
            <person name="Andreopoulos B."/>
            <person name="Baker S."/>
            <person name="Barry K."/>
            <person name="Bills G."/>
            <person name="Bluhm B."/>
            <person name="Cannon C."/>
            <person name="Castanera R."/>
            <person name="Culley D."/>
            <person name="Daum C."/>
            <person name="Ezra D."/>
            <person name="Gonzalez J."/>
            <person name="Henrissat B."/>
            <person name="Kuo A."/>
            <person name="Liang C."/>
            <person name="Lipzen A."/>
            <person name="Lutzoni F."/>
            <person name="Magnuson J."/>
            <person name="Mondo S."/>
            <person name="Nolan M."/>
            <person name="Ohm R."/>
            <person name="Pangilinan J."/>
            <person name="Park H.-J."/>
            <person name="Ramirez L."/>
            <person name="Alfaro M."/>
            <person name="Sun H."/>
            <person name="Tritt A."/>
            <person name="Yoshinaga Y."/>
            <person name="Zwiers L.-H."/>
            <person name="Turgeon B."/>
            <person name="Goodwin S."/>
            <person name="Spatafora J."/>
            <person name="Crous P."/>
            <person name="Grigoriev I."/>
        </authorList>
    </citation>
    <scope>NUCLEOTIDE SEQUENCE</scope>
    <source>
        <strain evidence="5">CBS 115976</strain>
    </source>
</reference>
<dbReference type="PANTHER" id="PTHR37534">
    <property type="entry name" value="TRANSCRIPTIONAL ACTIVATOR PROTEIN UGA3"/>
    <property type="match status" value="1"/>
</dbReference>
<keyword evidence="6" id="KW-1185">Reference proteome</keyword>
<dbReference type="GO" id="GO:0000976">
    <property type="term" value="F:transcription cis-regulatory region binding"/>
    <property type="evidence" value="ECO:0007669"/>
    <property type="project" value="TreeGrafter"/>
</dbReference>
<proteinExistence type="predicted"/>
<feature type="compositionally biased region" description="Polar residues" evidence="3">
    <location>
        <begin position="67"/>
        <end position="93"/>
    </location>
</feature>
<dbReference type="EMBL" id="MU004231">
    <property type="protein sequence ID" value="KAF2673054.1"/>
    <property type="molecule type" value="Genomic_DNA"/>
</dbReference>
<dbReference type="InterPro" id="IPR021858">
    <property type="entry name" value="Fun_TF"/>
</dbReference>
<feature type="compositionally biased region" description="Low complexity" evidence="3">
    <location>
        <begin position="94"/>
        <end position="125"/>
    </location>
</feature>
<keyword evidence="2" id="KW-0539">Nucleus</keyword>
<feature type="domain" description="Zn(2)-C6 fungal-type" evidence="4">
    <location>
        <begin position="18"/>
        <end position="46"/>
    </location>
</feature>
<feature type="compositionally biased region" description="Basic and acidic residues" evidence="3">
    <location>
        <begin position="159"/>
        <end position="169"/>
    </location>
</feature>
<evidence type="ECO:0000313" key="5">
    <source>
        <dbReference type="EMBL" id="KAF2673054.1"/>
    </source>
</evidence>
<comment type="subcellular location">
    <subcellularLocation>
        <location evidence="1">Nucleus</location>
    </subcellularLocation>
</comment>
<gene>
    <name evidence="5" type="ORF">BT63DRAFT_410107</name>
</gene>
<dbReference type="InterPro" id="IPR001138">
    <property type="entry name" value="Zn2Cys6_DnaBD"/>
</dbReference>
<dbReference type="AlphaFoldDB" id="A0A6A6UQ66"/>
<sequence length="702" mass="77840">MSTRGIRKTQSSSRNRGPCKPCQVAKRKCDQLNPTCSRCQKTNQDCEPSVQARWRVKTIQDSYQSFKASHPTTITNSASSADPATRESSTVSESPINSPTPAAASASVNSAPPLASSSSSSWPESQTLSQINDGPDLMNQGDSLHKRTRDGPDYQTRSSDSDVAGRNETRNAVVSSPAPDQESMGHTYSTTDANLPSILFSPSQFDLSYYGAFLNQFDNTRSTYDPGTPSFQASVTSGAHHAEMVFQDFENMPSLLSPAQASSVVSEALQATINQILASDEVMVEQDAQRRYIISLWDLFVVQIAPSLTPFGNRLDNPFLKYLVPKCEKSAALLTAVLYLAQIISRRSEKDDFAVDASSLETKAEAILQALEHDDVLTPRTLGEPEDRTSQMLLTLTIVLVFCMAFIANKDGSKLSLYVEYAVVICQTLFKTLAEDEGFLYLAKLLGFMQNSILFSTRANIVNAPDYLGAALEFHDRNSDALREIDGGHSHDHVHFRDLDMFSGMSASIASIVYTLGTLVKRKKRGVQDSNLSQGEWVKAFESEVDGLEVRLRRHLTLLKKRSKLQSSSNIPQHLHDLPLTRYLNSYNEAVFWSAWAIFLTDIQDRCPNTDTELTETVEHILDACAEVPEENVTASLLLFPLAIGGMRSTKKVYQEFVMNRLKHLTNVGLTDTQLLCTELKNWWSTDRHADSPIAFTSTFIF</sequence>
<organism evidence="5 6">
    <name type="scientific">Microthyrium microscopicum</name>
    <dbReference type="NCBI Taxonomy" id="703497"/>
    <lineage>
        <taxon>Eukaryota</taxon>
        <taxon>Fungi</taxon>
        <taxon>Dikarya</taxon>
        <taxon>Ascomycota</taxon>
        <taxon>Pezizomycotina</taxon>
        <taxon>Dothideomycetes</taxon>
        <taxon>Dothideomycetes incertae sedis</taxon>
        <taxon>Microthyriales</taxon>
        <taxon>Microthyriaceae</taxon>
        <taxon>Microthyrium</taxon>
    </lineage>
</organism>
<protein>
    <recommendedName>
        <fullName evidence="4">Zn(2)-C6 fungal-type domain-containing protein</fullName>
    </recommendedName>
</protein>
<feature type="compositionally biased region" description="Basic and acidic residues" evidence="3">
    <location>
        <begin position="143"/>
        <end position="152"/>
    </location>
</feature>
<evidence type="ECO:0000259" key="4">
    <source>
        <dbReference type="PROSITE" id="PS50048"/>
    </source>
</evidence>
<feature type="region of interest" description="Disordered" evidence="3">
    <location>
        <begin position="1"/>
        <end position="24"/>
    </location>
</feature>
<dbReference type="SMART" id="SM00066">
    <property type="entry name" value="GAL4"/>
    <property type="match status" value="1"/>
</dbReference>
<dbReference type="CDD" id="cd00067">
    <property type="entry name" value="GAL4"/>
    <property type="match status" value="1"/>
</dbReference>
<dbReference type="GO" id="GO:0000981">
    <property type="term" value="F:DNA-binding transcription factor activity, RNA polymerase II-specific"/>
    <property type="evidence" value="ECO:0007669"/>
    <property type="project" value="InterPro"/>
</dbReference>
<feature type="compositionally biased region" description="Polar residues" evidence="3">
    <location>
        <begin position="1"/>
        <end position="15"/>
    </location>
</feature>
<dbReference type="Pfam" id="PF00172">
    <property type="entry name" value="Zn_clus"/>
    <property type="match status" value="1"/>
</dbReference>
<dbReference type="InterPro" id="IPR036864">
    <property type="entry name" value="Zn2-C6_fun-type_DNA-bd_sf"/>
</dbReference>
<dbReference type="GO" id="GO:0005634">
    <property type="term" value="C:nucleus"/>
    <property type="evidence" value="ECO:0007669"/>
    <property type="project" value="UniProtKB-SubCell"/>
</dbReference>
<dbReference type="GO" id="GO:0045944">
    <property type="term" value="P:positive regulation of transcription by RNA polymerase II"/>
    <property type="evidence" value="ECO:0007669"/>
    <property type="project" value="TreeGrafter"/>
</dbReference>
<evidence type="ECO:0000256" key="3">
    <source>
        <dbReference type="SAM" id="MobiDB-lite"/>
    </source>
</evidence>
<feature type="region of interest" description="Disordered" evidence="3">
    <location>
        <begin position="67"/>
        <end position="189"/>
    </location>
</feature>
<evidence type="ECO:0000256" key="1">
    <source>
        <dbReference type="ARBA" id="ARBA00004123"/>
    </source>
</evidence>
<dbReference type="PANTHER" id="PTHR37534:SF43">
    <property type="entry name" value="FINGER DOMAIN PROTEIN, PUTATIVE (AFU_ORTHOLOGUE AFUA_1G01850)-RELATED"/>
    <property type="match status" value="1"/>
</dbReference>
<accession>A0A6A6UQ66</accession>
<dbReference type="GO" id="GO:0008270">
    <property type="term" value="F:zinc ion binding"/>
    <property type="evidence" value="ECO:0007669"/>
    <property type="project" value="InterPro"/>
</dbReference>
<dbReference type="Pfam" id="PF11951">
    <property type="entry name" value="Fungal_trans_2"/>
    <property type="match status" value="1"/>
</dbReference>
<name>A0A6A6UQ66_9PEZI</name>
<dbReference type="OrthoDB" id="4314040at2759"/>
<evidence type="ECO:0000256" key="2">
    <source>
        <dbReference type="ARBA" id="ARBA00023242"/>
    </source>
</evidence>
<dbReference type="PROSITE" id="PS50048">
    <property type="entry name" value="ZN2_CY6_FUNGAL_2"/>
    <property type="match status" value="1"/>
</dbReference>
<dbReference type="SUPFAM" id="SSF57701">
    <property type="entry name" value="Zn2/Cys6 DNA-binding domain"/>
    <property type="match status" value="1"/>
</dbReference>
<evidence type="ECO:0000313" key="6">
    <source>
        <dbReference type="Proteomes" id="UP000799302"/>
    </source>
</evidence>